<keyword evidence="1" id="KW-0732">Signal</keyword>
<dbReference type="PANTHER" id="PTHR34387">
    <property type="entry name" value="SLR1258 PROTEIN"/>
    <property type="match status" value="1"/>
</dbReference>
<feature type="chain" id="PRO_5046050220" evidence="1">
    <location>
        <begin position="28"/>
        <end position="243"/>
    </location>
</feature>
<name>A0ABX1LV38_9CYAN</name>
<dbReference type="RefSeq" id="WP_169364035.1">
    <property type="nucleotide sequence ID" value="NZ_JAAVJL010000001.1"/>
</dbReference>
<dbReference type="InterPro" id="IPR052022">
    <property type="entry name" value="26kDa_periplasmic_antigen"/>
</dbReference>
<dbReference type="InterPro" id="IPR007497">
    <property type="entry name" value="SIMPL/DUF541"/>
</dbReference>
<dbReference type="PANTHER" id="PTHR34387:SF1">
    <property type="entry name" value="PERIPLASMIC IMMUNOGENIC PROTEIN"/>
    <property type="match status" value="1"/>
</dbReference>
<feature type="signal peptide" evidence="1">
    <location>
        <begin position="1"/>
        <end position="27"/>
    </location>
</feature>
<comment type="caution">
    <text evidence="2">The sequence shown here is derived from an EMBL/GenBank/DDBJ whole genome shotgun (WGS) entry which is preliminary data.</text>
</comment>
<dbReference type="EMBL" id="JAAVJL010000001">
    <property type="protein sequence ID" value="NMF59236.1"/>
    <property type="molecule type" value="Genomic_DNA"/>
</dbReference>
<evidence type="ECO:0000313" key="3">
    <source>
        <dbReference type="Proteomes" id="UP000738376"/>
    </source>
</evidence>
<evidence type="ECO:0000256" key="1">
    <source>
        <dbReference type="SAM" id="SignalP"/>
    </source>
</evidence>
<evidence type="ECO:0000313" key="2">
    <source>
        <dbReference type="EMBL" id="NMF59236.1"/>
    </source>
</evidence>
<keyword evidence="3" id="KW-1185">Reference proteome</keyword>
<dbReference type="Proteomes" id="UP000738376">
    <property type="component" value="Unassembled WGS sequence"/>
</dbReference>
<reference evidence="2 3" key="1">
    <citation type="submission" date="2020-03" db="EMBL/GenBank/DDBJ databases">
        <title>Draft Genome Sequence of 2-Methylisoborneol Producing Pseudanabaena yagii Strain GIHE-NHR1 Isolated from North Han River in South Korea.</title>
        <authorList>
            <person name="Jeong J."/>
        </authorList>
    </citation>
    <scope>NUCLEOTIDE SEQUENCE [LARGE SCALE GENOMIC DNA]</scope>
    <source>
        <strain evidence="2 3">GIHE-NHR1</strain>
    </source>
</reference>
<proteinExistence type="predicted"/>
<gene>
    <name evidence="2" type="ORF">HC246_14730</name>
</gene>
<sequence length="243" mass="25892">MRHLTTFVLSLAFCVPSIAIIAPSAKAQENSASIQAIKNERVITVTGRGERSVKTTKARIQLGVTAEGKTAIAVQEEIGRQANSIVSRLQQLGVEKLQTTSIQLNPKYVYENNRQRQDGFTGQTTVSFVVDIDKAGSTLDAAVNSGANQIEQITFIATDAELNAAKQLALQDAVKDAQTQSNTVLGALGFTAKTIKTINVGESAIAYPVAQSRLQAFAKDANSVPILGGEQKVDASVTLQITY</sequence>
<organism evidence="2 3">
    <name type="scientific">Pseudanabaena yagii GIHE-NHR1</name>
    <dbReference type="NCBI Taxonomy" id="2722753"/>
    <lineage>
        <taxon>Bacteria</taxon>
        <taxon>Bacillati</taxon>
        <taxon>Cyanobacteriota</taxon>
        <taxon>Cyanophyceae</taxon>
        <taxon>Pseudanabaenales</taxon>
        <taxon>Pseudanabaenaceae</taxon>
        <taxon>Pseudanabaena</taxon>
        <taxon>Pseudanabaena yagii</taxon>
    </lineage>
</organism>
<dbReference type="Pfam" id="PF04402">
    <property type="entry name" value="SIMPL"/>
    <property type="match status" value="1"/>
</dbReference>
<dbReference type="Gene3D" id="3.30.110.170">
    <property type="entry name" value="Protein of unknown function (DUF541), domain 1"/>
    <property type="match status" value="1"/>
</dbReference>
<protein>
    <submittedName>
        <fullName evidence="2">SIMPL domain-containing protein</fullName>
    </submittedName>
</protein>
<dbReference type="Gene3D" id="3.30.70.2970">
    <property type="entry name" value="Protein of unknown function (DUF541), domain 2"/>
    <property type="match status" value="1"/>
</dbReference>
<accession>A0ABX1LV38</accession>